<dbReference type="EMBL" id="JARBHB010000005">
    <property type="protein sequence ID" value="KAJ8883469.1"/>
    <property type="molecule type" value="Genomic_DNA"/>
</dbReference>
<protein>
    <submittedName>
        <fullName evidence="1">Uncharacterized protein</fullName>
    </submittedName>
</protein>
<evidence type="ECO:0000313" key="2">
    <source>
        <dbReference type="Proteomes" id="UP001159363"/>
    </source>
</evidence>
<proteinExistence type="predicted"/>
<dbReference type="Proteomes" id="UP001159363">
    <property type="component" value="Chromosome 4"/>
</dbReference>
<keyword evidence="2" id="KW-1185">Reference proteome</keyword>
<sequence>MKWIKYRKIFGLILFKTSRDESFRVLDLRRSKRGKKPTPVLTKFYDGPLPINPLKKKVSLLPLIHNECHNFYINLEMSGRVPELMDNDIEEDV</sequence>
<organism evidence="1 2">
    <name type="scientific">Dryococelus australis</name>
    <dbReference type="NCBI Taxonomy" id="614101"/>
    <lineage>
        <taxon>Eukaryota</taxon>
        <taxon>Metazoa</taxon>
        <taxon>Ecdysozoa</taxon>
        <taxon>Arthropoda</taxon>
        <taxon>Hexapoda</taxon>
        <taxon>Insecta</taxon>
        <taxon>Pterygota</taxon>
        <taxon>Neoptera</taxon>
        <taxon>Polyneoptera</taxon>
        <taxon>Phasmatodea</taxon>
        <taxon>Verophasmatodea</taxon>
        <taxon>Anareolatae</taxon>
        <taxon>Phasmatidae</taxon>
        <taxon>Eurycanthinae</taxon>
        <taxon>Dryococelus</taxon>
    </lineage>
</organism>
<gene>
    <name evidence="1" type="ORF">PR048_015313</name>
</gene>
<name>A0ABQ9HGL4_9NEOP</name>
<reference evidence="1 2" key="1">
    <citation type="submission" date="2023-02" db="EMBL/GenBank/DDBJ databases">
        <title>LHISI_Scaffold_Assembly.</title>
        <authorList>
            <person name="Stuart O.P."/>
            <person name="Cleave R."/>
            <person name="Magrath M.J.L."/>
            <person name="Mikheyev A.S."/>
        </authorList>
    </citation>
    <scope>NUCLEOTIDE SEQUENCE [LARGE SCALE GENOMIC DNA]</scope>
    <source>
        <strain evidence="1">Daus_M_001</strain>
        <tissue evidence="1">Leg muscle</tissue>
    </source>
</reference>
<comment type="caution">
    <text evidence="1">The sequence shown here is derived from an EMBL/GenBank/DDBJ whole genome shotgun (WGS) entry which is preliminary data.</text>
</comment>
<evidence type="ECO:0000313" key="1">
    <source>
        <dbReference type="EMBL" id="KAJ8883469.1"/>
    </source>
</evidence>
<accession>A0ABQ9HGL4</accession>